<dbReference type="STRING" id="48709.A0A1D2N0R9"/>
<reference evidence="2 3" key="1">
    <citation type="journal article" date="2016" name="Genome Biol. Evol.">
        <title>Gene Family Evolution Reflects Adaptation to Soil Environmental Stressors in the Genome of the Collembolan Orchesella cincta.</title>
        <authorList>
            <person name="Faddeeva-Vakhrusheva A."/>
            <person name="Derks M.F."/>
            <person name="Anvar S.Y."/>
            <person name="Agamennone V."/>
            <person name="Suring W."/>
            <person name="Smit S."/>
            <person name="van Straalen N.M."/>
            <person name="Roelofs D."/>
        </authorList>
    </citation>
    <scope>NUCLEOTIDE SEQUENCE [LARGE SCALE GENOMIC DNA]</scope>
    <source>
        <tissue evidence="2">Mixed pool</tissue>
    </source>
</reference>
<dbReference type="GO" id="GO:1990756">
    <property type="term" value="F:ubiquitin-like ligase-substrate adaptor activity"/>
    <property type="evidence" value="ECO:0007669"/>
    <property type="project" value="TreeGrafter"/>
</dbReference>
<evidence type="ECO:0000313" key="2">
    <source>
        <dbReference type="EMBL" id="ODM98664.1"/>
    </source>
</evidence>
<dbReference type="Gene3D" id="2.120.10.80">
    <property type="entry name" value="Kelch-type beta propeller"/>
    <property type="match status" value="1"/>
</dbReference>
<dbReference type="InterPro" id="IPR001810">
    <property type="entry name" value="F-box_dom"/>
</dbReference>
<dbReference type="Pfam" id="PF13415">
    <property type="entry name" value="Beta-prop_FBX42"/>
    <property type="match status" value="1"/>
</dbReference>
<dbReference type="InterPro" id="IPR036047">
    <property type="entry name" value="F-box-like_dom_sf"/>
</dbReference>
<protein>
    <submittedName>
        <fullName evidence="2">F-box only protein 42</fullName>
    </submittedName>
</protein>
<dbReference type="AlphaFoldDB" id="A0A1D2N0R9"/>
<dbReference type="EMBL" id="LJIJ01000336">
    <property type="protein sequence ID" value="ODM98664.1"/>
    <property type="molecule type" value="Genomic_DNA"/>
</dbReference>
<feature type="domain" description="F-box" evidence="1">
    <location>
        <begin position="30"/>
        <end position="82"/>
    </location>
</feature>
<dbReference type="Proteomes" id="UP000094527">
    <property type="component" value="Unassembled WGS sequence"/>
</dbReference>
<dbReference type="SMART" id="SM00256">
    <property type="entry name" value="FBOX"/>
    <property type="match status" value="1"/>
</dbReference>
<keyword evidence="3" id="KW-1185">Reference proteome</keyword>
<dbReference type="Pfam" id="PF12937">
    <property type="entry name" value="F-box-like"/>
    <property type="match status" value="1"/>
</dbReference>
<dbReference type="InterPro" id="IPR052821">
    <property type="entry name" value="F-box_only_SRC"/>
</dbReference>
<dbReference type="OMA" id="KCAPFPR"/>
<gene>
    <name evidence="2" type="ORF">Ocin01_08018</name>
</gene>
<name>A0A1D2N0R9_ORCCI</name>
<dbReference type="OrthoDB" id="9973021at2759"/>
<proteinExistence type="predicted"/>
<comment type="caution">
    <text evidence="2">The sequence shown here is derived from an EMBL/GenBank/DDBJ whole genome shotgun (WGS) entry which is preliminary data.</text>
</comment>
<dbReference type="PANTHER" id="PTHR46432">
    <property type="entry name" value="F-BOX ONLY PROTEIN 42"/>
    <property type="match status" value="1"/>
</dbReference>
<evidence type="ECO:0000313" key="3">
    <source>
        <dbReference type="Proteomes" id="UP000094527"/>
    </source>
</evidence>
<accession>A0A1D2N0R9</accession>
<dbReference type="SUPFAM" id="SSF117281">
    <property type="entry name" value="Kelch motif"/>
    <property type="match status" value="1"/>
</dbReference>
<evidence type="ECO:0000259" key="1">
    <source>
        <dbReference type="PROSITE" id="PS50181"/>
    </source>
</evidence>
<sequence>MASAEITTGLPVAMEADVVVLAEDDEAIHPTGILDLPDEILENIFARISPYNDLDSIQLVCKRWYNVSKKVISSLQSNFEQSVIDGNLQCEVISAPIPEQGQRLPACISERFGHMCGYYDKAIYVVGGTTNTPTTFNDMWKFDLSKRAWSRCLASGQYPTPKALASIVQYKDNLVLFGGWAHPPPYPLMQPWRIFDELHIYNFGTNKWTCIVTNNSPHPSAGHSASVHDDKMVVFGGRTFDKQEQSFPISNSTWIFDFQIQEWYPITTNSGPAPRYGQTQISLDGSRLLVVGGCGGPNQIFSDVWLLTFTENRIGKYSGTWERMKLAGDEGSVPNDFHYAGCKIGSSVSFFERSSPISPFLAFLHFESASSVPPEQNELTFEASRSRSYFHSRCTSGLRRQSYTTMPLYSMDISKVLTDKTVTWSKEPQPLKFTRPNERLLYTMVTGRAEIILFGGFFKQPNGRQCQVSSDVFILKTVHRSY</sequence>
<dbReference type="PROSITE" id="PS50181">
    <property type="entry name" value="FBOX"/>
    <property type="match status" value="1"/>
</dbReference>
<dbReference type="Gene3D" id="1.20.1280.50">
    <property type="match status" value="1"/>
</dbReference>
<dbReference type="PANTHER" id="PTHR46432:SF1">
    <property type="entry name" value="F-BOX ONLY PROTEIN 42"/>
    <property type="match status" value="1"/>
</dbReference>
<dbReference type="SUPFAM" id="SSF81383">
    <property type="entry name" value="F-box domain"/>
    <property type="match status" value="1"/>
</dbReference>
<dbReference type="InterPro" id="IPR015915">
    <property type="entry name" value="Kelch-typ_b-propeller"/>
</dbReference>
<dbReference type="GO" id="GO:0019005">
    <property type="term" value="C:SCF ubiquitin ligase complex"/>
    <property type="evidence" value="ECO:0007669"/>
    <property type="project" value="TreeGrafter"/>
</dbReference>
<organism evidence="2 3">
    <name type="scientific">Orchesella cincta</name>
    <name type="common">Springtail</name>
    <name type="synonym">Podura cincta</name>
    <dbReference type="NCBI Taxonomy" id="48709"/>
    <lineage>
        <taxon>Eukaryota</taxon>
        <taxon>Metazoa</taxon>
        <taxon>Ecdysozoa</taxon>
        <taxon>Arthropoda</taxon>
        <taxon>Hexapoda</taxon>
        <taxon>Collembola</taxon>
        <taxon>Entomobryomorpha</taxon>
        <taxon>Entomobryoidea</taxon>
        <taxon>Orchesellidae</taxon>
        <taxon>Orchesellinae</taxon>
        <taxon>Orchesella</taxon>
    </lineage>
</organism>